<dbReference type="InterPro" id="IPR023614">
    <property type="entry name" value="Porin_dom_sf"/>
</dbReference>
<proteinExistence type="predicted"/>
<evidence type="ECO:0000256" key="4">
    <source>
        <dbReference type="ARBA" id="ARBA00022452"/>
    </source>
</evidence>
<dbReference type="GO" id="GO:0009279">
    <property type="term" value="C:cell outer membrane"/>
    <property type="evidence" value="ECO:0007669"/>
    <property type="project" value="UniProtKB-SubCell"/>
</dbReference>
<dbReference type="InterPro" id="IPR050298">
    <property type="entry name" value="Gram-neg_bact_OMP"/>
</dbReference>
<evidence type="ECO:0000256" key="11">
    <source>
        <dbReference type="SAM" id="SignalP"/>
    </source>
</evidence>
<gene>
    <name evidence="13" type="ORF">EV147_2955</name>
</gene>
<comment type="caution">
    <text evidence="13">The sequence shown here is derived from an EMBL/GenBank/DDBJ whole genome shotgun (WGS) entry which is preliminary data.</text>
</comment>
<dbReference type="PANTHER" id="PTHR34501">
    <property type="entry name" value="PROTEIN YDDL-RELATED"/>
    <property type="match status" value="1"/>
</dbReference>
<evidence type="ECO:0000259" key="12">
    <source>
        <dbReference type="Pfam" id="PF13609"/>
    </source>
</evidence>
<evidence type="ECO:0000256" key="5">
    <source>
        <dbReference type="ARBA" id="ARBA00022692"/>
    </source>
</evidence>
<keyword evidence="8" id="KW-0626">Porin</keyword>
<feature type="chain" id="PRO_5020851386" evidence="11">
    <location>
        <begin position="21"/>
        <end position="367"/>
    </location>
</feature>
<keyword evidence="9" id="KW-0472">Membrane</keyword>
<dbReference type="GO" id="GO:0015288">
    <property type="term" value="F:porin activity"/>
    <property type="evidence" value="ECO:0007669"/>
    <property type="project" value="UniProtKB-KW"/>
</dbReference>
<evidence type="ECO:0000256" key="6">
    <source>
        <dbReference type="ARBA" id="ARBA00022729"/>
    </source>
</evidence>
<dbReference type="EMBL" id="SGXM01000003">
    <property type="protein sequence ID" value="RZT38487.1"/>
    <property type="molecule type" value="Genomic_DNA"/>
</dbReference>
<keyword evidence="3" id="KW-0813">Transport</keyword>
<keyword evidence="7" id="KW-0406">Ion transport</keyword>
<feature type="signal peptide" evidence="11">
    <location>
        <begin position="1"/>
        <end position="20"/>
    </location>
</feature>
<reference evidence="13 14" key="1">
    <citation type="journal article" date="2015" name="Stand. Genomic Sci.">
        <title>Genomic Encyclopedia of Bacterial and Archaeal Type Strains, Phase III: the genomes of soil and plant-associated and newly described type strains.</title>
        <authorList>
            <person name="Whitman W.B."/>
            <person name="Woyke T."/>
            <person name="Klenk H.P."/>
            <person name="Zhou Y."/>
            <person name="Lilburn T.G."/>
            <person name="Beck B.J."/>
            <person name="De Vos P."/>
            <person name="Vandamme P."/>
            <person name="Eisen J.A."/>
            <person name="Garrity G."/>
            <person name="Hugenholtz P."/>
            <person name="Kyrpides N.C."/>
        </authorList>
    </citation>
    <scope>NUCLEOTIDE SEQUENCE [LARGE SCALE GENOMIC DNA]</scope>
    <source>
        <strain evidence="13 14">ASC-9842</strain>
    </source>
</reference>
<keyword evidence="6 11" id="KW-0732">Signal</keyword>
<evidence type="ECO:0000313" key="13">
    <source>
        <dbReference type="EMBL" id="RZT38487.1"/>
    </source>
</evidence>
<evidence type="ECO:0000256" key="8">
    <source>
        <dbReference type="ARBA" id="ARBA00023114"/>
    </source>
</evidence>
<dbReference type="OrthoDB" id="9128909at2"/>
<keyword evidence="4" id="KW-1134">Transmembrane beta strand</keyword>
<evidence type="ECO:0000256" key="1">
    <source>
        <dbReference type="ARBA" id="ARBA00004571"/>
    </source>
</evidence>
<evidence type="ECO:0000256" key="3">
    <source>
        <dbReference type="ARBA" id="ARBA00022448"/>
    </source>
</evidence>
<dbReference type="GO" id="GO:0006811">
    <property type="term" value="P:monoatomic ion transport"/>
    <property type="evidence" value="ECO:0007669"/>
    <property type="project" value="UniProtKB-KW"/>
</dbReference>
<evidence type="ECO:0000256" key="7">
    <source>
        <dbReference type="ARBA" id="ARBA00023065"/>
    </source>
</evidence>
<name>A0A4Q7RYT7_9BURK</name>
<organism evidence="13 14">
    <name type="scientific">Cupriavidus agavae</name>
    <dbReference type="NCBI Taxonomy" id="1001822"/>
    <lineage>
        <taxon>Bacteria</taxon>
        <taxon>Pseudomonadati</taxon>
        <taxon>Pseudomonadota</taxon>
        <taxon>Betaproteobacteria</taxon>
        <taxon>Burkholderiales</taxon>
        <taxon>Burkholderiaceae</taxon>
        <taxon>Cupriavidus</taxon>
    </lineage>
</organism>
<dbReference type="SUPFAM" id="SSF56935">
    <property type="entry name" value="Porins"/>
    <property type="match status" value="1"/>
</dbReference>
<evidence type="ECO:0000256" key="2">
    <source>
        <dbReference type="ARBA" id="ARBA00011233"/>
    </source>
</evidence>
<sequence length="367" mass="38831">MKKSLLALALGSLFAGSAFAQTSVTLYGIVDQSVRFQTNADAANHSQTQLTNGAITNSRWGLKGSEALGNNLKAIFQLENGFDPDTGRANQVSTANPGGRLFGRQAYVGLAGDFGAIKLGRQYTEGFNLFGDFDPLTIGNYDNNAWPFFLTQFRADNVASYSGSFKGLNVGASYGFGEVAGSMTKNQYWGTRASYDFGPFGIGGVYQEVRNSASEKQQMWGLAGKYSIGAAKVFVGYVGGRDATGTIDNGFMNRSAASTTPAAQAATAAGAVNTPRKDTIGYVGLTYQVTPALAVTGVFYGDHIEDKNGASNSGNRYTGVLLAEYSLSKRTQVYGTIDYNKVTGSAQSEMPGKNNQTGVAAGIRHIF</sequence>
<dbReference type="AlphaFoldDB" id="A0A4Q7RYT7"/>
<dbReference type="InterPro" id="IPR033900">
    <property type="entry name" value="Gram_neg_porin_domain"/>
</dbReference>
<dbReference type="RefSeq" id="WP_130391945.1">
    <property type="nucleotide sequence ID" value="NZ_SGXM01000003.1"/>
</dbReference>
<dbReference type="GO" id="GO:0046930">
    <property type="term" value="C:pore complex"/>
    <property type="evidence" value="ECO:0007669"/>
    <property type="project" value="UniProtKB-KW"/>
</dbReference>
<comment type="subcellular location">
    <subcellularLocation>
        <location evidence="1">Cell outer membrane</location>
        <topology evidence="1">Multi-pass membrane protein</topology>
    </subcellularLocation>
</comment>
<comment type="subunit">
    <text evidence="2">Homotrimer.</text>
</comment>
<keyword evidence="14" id="KW-1185">Reference proteome</keyword>
<protein>
    <submittedName>
        <fullName evidence="13">Putative porin</fullName>
    </submittedName>
</protein>
<dbReference type="PANTHER" id="PTHR34501:SF9">
    <property type="entry name" value="MAJOR OUTER MEMBRANE PROTEIN P.IA"/>
    <property type="match status" value="1"/>
</dbReference>
<evidence type="ECO:0000256" key="10">
    <source>
        <dbReference type="ARBA" id="ARBA00023237"/>
    </source>
</evidence>
<accession>A0A4Q7RYT7</accession>
<feature type="domain" description="Porin" evidence="12">
    <location>
        <begin position="7"/>
        <end position="343"/>
    </location>
</feature>
<evidence type="ECO:0000256" key="9">
    <source>
        <dbReference type="ARBA" id="ARBA00023136"/>
    </source>
</evidence>
<evidence type="ECO:0000313" key="14">
    <source>
        <dbReference type="Proteomes" id="UP000291078"/>
    </source>
</evidence>
<keyword evidence="5" id="KW-0812">Transmembrane</keyword>
<keyword evidence="10" id="KW-0998">Cell outer membrane</keyword>
<dbReference type="Pfam" id="PF13609">
    <property type="entry name" value="Porin_4"/>
    <property type="match status" value="1"/>
</dbReference>
<dbReference type="Proteomes" id="UP000291078">
    <property type="component" value="Unassembled WGS sequence"/>
</dbReference>
<dbReference type="CDD" id="cd00342">
    <property type="entry name" value="gram_neg_porins"/>
    <property type="match status" value="1"/>
</dbReference>
<dbReference type="Gene3D" id="2.40.160.10">
    <property type="entry name" value="Porin"/>
    <property type="match status" value="1"/>
</dbReference>